<evidence type="ECO:0000259" key="1">
    <source>
        <dbReference type="Pfam" id="PF00551"/>
    </source>
</evidence>
<name>A0ABW2I7F1_9BURK</name>
<dbReference type="SUPFAM" id="SSF53328">
    <property type="entry name" value="Formyltransferase"/>
    <property type="match status" value="1"/>
</dbReference>
<sequence>MKTINLTIIGDCACSTTRTYLAYLHTAGLRPKNLWLVNFGPASTGLKLARKFLGWRRADRMLGQRNSPSQATDSKAAIFSAQLQTEAQLEAVEFYNEWHPAALADKLEYFSATDFSDPLLQRRMLEAADTAFLYTNGGIVPASLLANPKIRILHIHPGIVPEMRGSDCLLWSALLRQRIGVSCFYMGSGIDDGAVIAQQEFELPKLPSLKPFLSPKVEEQAYKALLFSIDPHYRAKLLVQVLENDSNADLRKLTTRVQASPLRPAYLWMHPRLRLKTMQESFL</sequence>
<accession>A0ABW2I7F1</accession>
<evidence type="ECO:0000313" key="2">
    <source>
        <dbReference type="EMBL" id="MFC7286924.1"/>
    </source>
</evidence>
<organism evidence="2 3">
    <name type="scientific">Herminiimonas glaciei</name>
    <dbReference type="NCBI Taxonomy" id="523788"/>
    <lineage>
        <taxon>Bacteria</taxon>
        <taxon>Pseudomonadati</taxon>
        <taxon>Pseudomonadota</taxon>
        <taxon>Betaproteobacteria</taxon>
        <taxon>Burkholderiales</taxon>
        <taxon>Oxalobacteraceae</taxon>
        <taxon>Herminiimonas</taxon>
    </lineage>
</organism>
<comment type="caution">
    <text evidence="2">The sequence shown here is derived from an EMBL/GenBank/DDBJ whole genome shotgun (WGS) entry which is preliminary data.</text>
</comment>
<dbReference type="EMBL" id="JBHTBU010000001">
    <property type="protein sequence ID" value="MFC7286924.1"/>
    <property type="molecule type" value="Genomic_DNA"/>
</dbReference>
<gene>
    <name evidence="2" type="ORF">ACFQPC_02635</name>
</gene>
<protein>
    <submittedName>
        <fullName evidence="2">Formyltransferase family protein</fullName>
    </submittedName>
</protein>
<feature type="domain" description="Formyl transferase N-terminal" evidence="1">
    <location>
        <begin position="101"/>
        <end position="203"/>
    </location>
</feature>
<dbReference type="RefSeq" id="WP_382270090.1">
    <property type="nucleotide sequence ID" value="NZ_JBHTBU010000001.1"/>
</dbReference>
<dbReference type="Proteomes" id="UP001596542">
    <property type="component" value="Unassembled WGS sequence"/>
</dbReference>
<dbReference type="Gene3D" id="3.40.50.12230">
    <property type="match status" value="1"/>
</dbReference>
<reference evidence="3" key="1">
    <citation type="journal article" date="2019" name="Int. J. Syst. Evol. Microbiol.">
        <title>The Global Catalogue of Microorganisms (GCM) 10K type strain sequencing project: providing services to taxonomists for standard genome sequencing and annotation.</title>
        <authorList>
            <consortium name="The Broad Institute Genomics Platform"/>
            <consortium name="The Broad Institute Genome Sequencing Center for Infectious Disease"/>
            <person name="Wu L."/>
            <person name="Ma J."/>
        </authorList>
    </citation>
    <scope>NUCLEOTIDE SEQUENCE [LARGE SCALE GENOMIC DNA]</scope>
    <source>
        <strain evidence="3">KACC 12508</strain>
    </source>
</reference>
<proteinExistence type="predicted"/>
<dbReference type="Pfam" id="PF00551">
    <property type="entry name" value="Formyl_trans_N"/>
    <property type="match status" value="1"/>
</dbReference>
<evidence type="ECO:0000313" key="3">
    <source>
        <dbReference type="Proteomes" id="UP001596542"/>
    </source>
</evidence>
<keyword evidence="3" id="KW-1185">Reference proteome</keyword>
<dbReference type="InterPro" id="IPR036477">
    <property type="entry name" value="Formyl_transf_N_sf"/>
</dbReference>
<dbReference type="InterPro" id="IPR002376">
    <property type="entry name" value="Formyl_transf_N"/>
</dbReference>